<dbReference type="EMBL" id="RRYP01007642">
    <property type="protein sequence ID" value="TNV80337.1"/>
    <property type="molecule type" value="Genomic_DNA"/>
</dbReference>
<accession>A0A8J8NRP7</accession>
<keyword evidence="1" id="KW-0472">Membrane</keyword>
<feature type="transmembrane region" description="Helical" evidence="1">
    <location>
        <begin position="232"/>
        <end position="257"/>
    </location>
</feature>
<feature type="transmembrane region" description="Helical" evidence="1">
    <location>
        <begin position="24"/>
        <end position="42"/>
    </location>
</feature>
<gene>
    <name evidence="2" type="ORF">FGO68_gene1198</name>
</gene>
<keyword evidence="1" id="KW-1133">Transmembrane helix</keyword>
<feature type="transmembrane region" description="Helical" evidence="1">
    <location>
        <begin position="263"/>
        <end position="283"/>
    </location>
</feature>
<name>A0A8J8NRP7_HALGN</name>
<organism evidence="2 3">
    <name type="scientific">Halteria grandinella</name>
    <dbReference type="NCBI Taxonomy" id="5974"/>
    <lineage>
        <taxon>Eukaryota</taxon>
        <taxon>Sar</taxon>
        <taxon>Alveolata</taxon>
        <taxon>Ciliophora</taxon>
        <taxon>Intramacronucleata</taxon>
        <taxon>Spirotrichea</taxon>
        <taxon>Stichotrichia</taxon>
        <taxon>Sporadotrichida</taxon>
        <taxon>Halteriidae</taxon>
        <taxon>Halteria</taxon>
    </lineage>
</organism>
<reference evidence="2" key="1">
    <citation type="submission" date="2019-06" db="EMBL/GenBank/DDBJ databases">
        <authorList>
            <person name="Zheng W."/>
        </authorList>
    </citation>
    <scope>NUCLEOTIDE SEQUENCE</scope>
    <source>
        <strain evidence="2">QDHG01</strain>
    </source>
</reference>
<feature type="transmembrane region" description="Helical" evidence="1">
    <location>
        <begin position="188"/>
        <end position="211"/>
    </location>
</feature>
<keyword evidence="3" id="KW-1185">Reference proteome</keyword>
<dbReference type="OrthoDB" id="10563008at2759"/>
<sequence length="461" mass="53513">MAIFLIVSATFGSGFYQIGSHFRTNLVFSSLTLIFNATATYISCRYYSQLLKAARLGSIQEIVYYYGGGREGIICVSFLMMLVFATNTTFVIDFLNRQIEIMCYFVFAPNDPPTQNLIKTVTLFSCGVLLYPFCLIKNFHKIKLLGFGLFILEQLILIYMLFACWYGGELIIDKQFENPFIWDANAPWLNMVPFSRIFSLQGFFMIIYGYLEERSKINEGTGVTKGQRAARVYGWSTIIIMVNAFMYGICDSIELYLDRKMKYIWDLIFVGAGFFMILIQIPFKFYMTKEFLFVLYDELKNKGLSSKIEDLREYSTCEGQQMHYSKLQVKKLRDDLYQIVRMPFLKFTKREYITLTSCTYVATVGLMIIVNGILPIGEDEVKLTRWHWEVLTLTCAMIEPIITFVIPGYYYYKMSKKEDLNNPIARFGALAFAFLGVLISVFYTGTSLFRMTNMDIWIFIN</sequence>
<feature type="transmembrane region" description="Helical" evidence="1">
    <location>
        <begin position="63"/>
        <end position="85"/>
    </location>
</feature>
<keyword evidence="1" id="KW-0812">Transmembrane</keyword>
<feature type="transmembrane region" description="Helical" evidence="1">
    <location>
        <begin position="147"/>
        <end position="168"/>
    </location>
</feature>
<feature type="transmembrane region" description="Helical" evidence="1">
    <location>
        <begin position="386"/>
        <end position="412"/>
    </location>
</feature>
<dbReference type="Proteomes" id="UP000785679">
    <property type="component" value="Unassembled WGS sequence"/>
</dbReference>
<evidence type="ECO:0000256" key="1">
    <source>
        <dbReference type="SAM" id="Phobius"/>
    </source>
</evidence>
<proteinExistence type="predicted"/>
<comment type="caution">
    <text evidence="2">The sequence shown here is derived from an EMBL/GenBank/DDBJ whole genome shotgun (WGS) entry which is preliminary data.</text>
</comment>
<evidence type="ECO:0000313" key="2">
    <source>
        <dbReference type="EMBL" id="TNV80337.1"/>
    </source>
</evidence>
<feature type="transmembrane region" description="Helical" evidence="1">
    <location>
        <begin position="424"/>
        <end position="445"/>
    </location>
</feature>
<feature type="transmembrane region" description="Helical" evidence="1">
    <location>
        <begin position="352"/>
        <end position="374"/>
    </location>
</feature>
<feature type="transmembrane region" description="Helical" evidence="1">
    <location>
        <begin position="117"/>
        <end position="135"/>
    </location>
</feature>
<evidence type="ECO:0008006" key="4">
    <source>
        <dbReference type="Google" id="ProtNLM"/>
    </source>
</evidence>
<protein>
    <recommendedName>
        <fullName evidence="4">Amino acid transporter</fullName>
    </recommendedName>
</protein>
<dbReference type="AlphaFoldDB" id="A0A8J8NRP7"/>
<evidence type="ECO:0000313" key="3">
    <source>
        <dbReference type="Proteomes" id="UP000785679"/>
    </source>
</evidence>